<dbReference type="OrthoDB" id="276515at2759"/>
<dbReference type="STRING" id="1093900.A0A507AVM0"/>
<evidence type="ECO:0000313" key="3">
    <source>
        <dbReference type="EMBL" id="TPX11763.1"/>
    </source>
</evidence>
<dbReference type="PANTHER" id="PTHR12121:SF36">
    <property type="entry name" value="ENDONUCLEASE_EXONUCLEASE_PHOSPHATASE DOMAIN-CONTAINING PROTEIN"/>
    <property type="match status" value="1"/>
</dbReference>
<comment type="caution">
    <text evidence="3">The sequence shown here is derived from an EMBL/GenBank/DDBJ whole genome shotgun (WGS) entry which is preliminary data.</text>
</comment>
<gene>
    <name evidence="3" type="ORF">E0L32_007500</name>
</gene>
<accession>A0A507AVM0</accession>
<dbReference type="Proteomes" id="UP000319257">
    <property type="component" value="Unassembled WGS sequence"/>
</dbReference>
<dbReference type="CDD" id="cd09083">
    <property type="entry name" value="EEP-1"/>
    <property type="match status" value="1"/>
</dbReference>
<organism evidence="3 4">
    <name type="scientific">Thyridium curvatum</name>
    <dbReference type="NCBI Taxonomy" id="1093900"/>
    <lineage>
        <taxon>Eukaryota</taxon>
        <taxon>Fungi</taxon>
        <taxon>Dikarya</taxon>
        <taxon>Ascomycota</taxon>
        <taxon>Pezizomycotina</taxon>
        <taxon>Sordariomycetes</taxon>
        <taxon>Sordariomycetidae</taxon>
        <taxon>Thyridiales</taxon>
        <taxon>Thyridiaceae</taxon>
        <taxon>Thyridium</taxon>
    </lineage>
</organism>
<dbReference type="EMBL" id="SKBQ01000046">
    <property type="protein sequence ID" value="TPX11763.1"/>
    <property type="molecule type" value="Genomic_DNA"/>
</dbReference>
<dbReference type="Gene3D" id="3.60.10.10">
    <property type="entry name" value="Endonuclease/exonuclease/phosphatase"/>
    <property type="match status" value="1"/>
</dbReference>
<evidence type="ECO:0000256" key="1">
    <source>
        <dbReference type="SAM" id="SignalP"/>
    </source>
</evidence>
<dbReference type="AlphaFoldDB" id="A0A507AVM0"/>
<name>A0A507AVM0_9PEZI</name>
<dbReference type="RefSeq" id="XP_030993474.1">
    <property type="nucleotide sequence ID" value="XM_031142251.1"/>
</dbReference>
<protein>
    <recommendedName>
        <fullName evidence="2">Endonuclease/exonuclease/phosphatase domain-containing protein</fullName>
    </recommendedName>
</protein>
<dbReference type="PANTHER" id="PTHR12121">
    <property type="entry name" value="CARBON CATABOLITE REPRESSOR PROTEIN 4"/>
    <property type="match status" value="1"/>
</dbReference>
<dbReference type="InterPro" id="IPR036691">
    <property type="entry name" value="Endo/exonu/phosph_ase_sf"/>
</dbReference>
<dbReference type="InterPro" id="IPR005135">
    <property type="entry name" value="Endo/exonuclease/phosphatase"/>
</dbReference>
<feature type="chain" id="PRO_5021469862" description="Endonuclease/exonuclease/phosphatase domain-containing protein" evidence="1">
    <location>
        <begin position="21"/>
        <end position="314"/>
    </location>
</feature>
<dbReference type="GeneID" id="41974947"/>
<reference evidence="3 4" key="1">
    <citation type="submission" date="2019-06" db="EMBL/GenBank/DDBJ databases">
        <title>Draft genome sequence of the filamentous fungus Phialemoniopsis curvata isolated from diesel fuel.</title>
        <authorList>
            <person name="Varaljay V.A."/>
            <person name="Lyon W.J."/>
            <person name="Crouch A.L."/>
            <person name="Drake C.E."/>
            <person name="Hollomon J.M."/>
            <person name="Nadeau L.J."/>
            <person name="Nunn H.S."/>
            <person name="Stevenson B.S."/>
            <person name="Bojanowski C.L."/>
            <person name="Crookes-Goodson W.J."/>
        </authorList>
    </citation>
    <scope>NUCLEOTIDE SEQUENCE [LARGE SCALE GENOMIC DNA]</scope>
    <source>
        <strain evidence="3 4">D216</strain>
    </source>
</reference>
<dbReference type="GO" id="GO:0000175">
    <property type="term" value="F:3'-5'-RNA exonuclease activity"/>
    <property type="evidence" value="ECO:0007669"/>
    <property type="project" value="TreeGrafter"/>
</dbReference>
<evidence type="ECO:0000259" key="2">
    <source>
        <dbReference type="Pfam" id="PF03372"/>
    </source>
</evidence>
<dbReference type="InParanoid" id="A0A507AVM0"/>
<sequence length="314" mass="34985">MKASLMSAVLGAAAFVAAAASDVKTVDVYTRLMTWNIRLAVGVPGAGEELWSKRRPGMRAALNYEVAGRPEALLCFQEVLNSQRLDLAEDLAPLGYKHVGVGRDDGGFKGEFSPIFYRSDAWDLEQNRTYWLSETPDVPSKGWDAALPRIVTVAQFRHKKTAAPFIYMCTHFDHVGEQARVEAGRLISKIAAEWSEKSTEGGRKTPVFLGGDLNVTPDNQAYKELIAPGNMFDVKHIVPKELHHGNKMTYTGFNLPADKFTEIDHIFVKDPSVVKLESFAVLPTWFDDKLYISDHRPVVVDVVFKSNKVCKARN</sequence>
<proteinExistence type="predicted"/>
<dbReference type="Pfam" id="PF03372">
    <property type="entry name" value="Exo_endo_phos"/>
    <property type="match status" value="1"/>
</dbReference>
<feature type="domain" description="Endonuclease/exonuclease/phosphatase" evidence="2">
    <location>
        <begin position="33"/>
        <end position="295"/>
    </location>
</feature>
<evidence type="ECO:0000313" key="4">
    <source>
        <dbReference type="Proteomes" id="UP000319257"/>
    </source>
</evidence>
<keyword evidence="4" id="KW-1185">Reference proteome</keyword>
<keyword evidence="1" id="KW-0732">Signal</keyword>
<feature type="signal peptide" evidence="1">
    <location>
        <begin position="1"/>
        <end position="20"/>
    </location>
</feature>
<dbReference type="SUPFAM" id="SSF56219">
    <property type="entry name" value="DNase I-like"/>
    <property type="match status" value="1"/>
</dbReference>
<dbReference type="InterPro" id="IPR050410">
    <property type="entry name" value="CCR4/nocturin_mRNA_transcr"/>
</dbReference>